<proteinExistence type="predicted"/>
<dbReference type="AlphaFoldDB" id="A0A6A4HNP0"/>
<evidence type="ECO:0000313" key="2">
    <source>
        <dbReference type="EMBL" id="KAE9399251.1"/>
    </source>
</evidence>
<reference evidence="2" key="1">
    <citation type="journal article" date="2019" name="Environ. Microbiol.">
        <title>Fungal ecological strategies reflected in gene transcription - a case study of two litter decomposers.</title>
        <authorList>
            <person name="Barbi F."/>
            <person name="Kohler A."/>
            <person name="Barry K."/>
            <person name="Baskaran P."/>
            <person name="Daum C."/>
            <person name="Fauchery L."/>
            <person name="Ihrmark K."/>
            <person name="Kuo A."/>
            <person name="LaButti K."/>
            <person name="Lipzen A."/>
            <person name="Morin E."/>
            <person name="Grigoriev I.V."/>
            <person name="Henrissat B."/>
            <person name="Lindahl B."/>
            <person name="Martin F."/>
        </authorList>
    </citation>
    <scope>NUCLEOTIDE SEQUENCE</scope>
    <source>
        <strain evidence="2">JB14</strain>
    </source>
</reference>
<accession>A0A6A4HNP0</accession>
<protein>
    <submittedName>
        <fullName evidence="2">Uncharacterized protein</fullName>
    </submittedName>
</protein>
<evidence type="ECO:0000313" key="3">
    <source>
        <dbReference type="Proteomes" id="UP000799118"/>
    </source>
</evidence>
<gene>
    <name evidence="2" type="ORF">BT96DRAFT_939505</name>
</gene>
<dbReference type="OrthoDB" id="3265563at2759"/>
<organism evidence="2 3">
    <name type="scientific">Gymnopus androsaceus JB14</name>
    <dbReference type="NCBI Taxonomy" id="1447944"/>
    <lineage>
        <taxon>Eukaryota</taxon>
        <taxon>Fungi</taxon>
        <taxon>Dikarya</taxon>
        <taxon>Basidiomycota</taxon>
        <taxon>Agaricomycotina</taxon>
        <taxon>Agaricomycetes</taxon>
        <taxon>Agaricomycetidae</taxon>
        <taxon>Agaricales</taxon>
        <taxon>Marasmiineae</taxon>
        <taxon>Omphalotaceae</taxon>
        <taxon>Gymnopus</taxon>
    </lineage>
</organism>
<evidence type="ECO:0000256" key="1">
    <source>
        <dbReference type="SAM" id="MobiDB-lite"/>
    </source>
</evidence>
<keyword evidence="3" id="KW-1185">Reference proteome</keyword>
<sequence>MLEAGLGFLAPKSPSLDTPLPNFTTLGVITAGIAPTLFAVQVGLGSSIYNQSSTCSVRPSDLAFATQRRSEGTHVLDMPPIGDGTSLSESVMERGRNQSLTRSRMPEDLEMGSIQVEEKLDCNQAKTVS</sequence>
<dbReference type="Proteomes" id="UP000799118">
    <property type="component" value="Unassembled WGS sequence"/>
</dbReference>
<name>A0A6A4HNP0_9AGAR</name>
<feature type="region of interest" description="Disordered" evidence="1">
    <location>
        <begin position="68"/>
        <end position="129"/>
    </location>
</feature>
<dbReference type="EMBL" id="ML769471">
    <property type="protein sequence ID" value="KAE9399251.1"/>
    <property type="molecule type" value="Genomic_DNA"/>
</dbReference>